<name>F0XC68_GROCL</name>
<dbReference type="PANTHER" id="PTHR36452:SF1">
    <property type="entry name" value="DUF2461 DOMAIN-CONTAINING PROTEIN"/>
    <property type="match status" value="1"/>
</dbReference>
<reference evidence="2 3" key="1">
    <citation type="journal article" date="2011" name="Proc. Natl. Acad. Sci. U.S.A.">
        <title>Genome and transcriptome analyses of the mountain pine beetle-fungal symbiont Grosmannia clavigera, a lodgepole pine pathogen.</title>
        <authorList>
            <person name="DiGuistini S."/>
            <person name="Wang Y."/>
            <person name="Liao N.Y."/>
            <person name="Taylor G."/>
            <person name="Tanguay P."/>
            <person name="Feau N."/>
            <person name="Henrissat B."/>
            <person name="Chan S.K."/>
            <person name="Hesse-Orce U."/>
            <person name="Alamouti S.M."/>
            <person name="Tsui C.K.M."/>
            <person name="Docking R.T."/>
            <person name="Levasseur A."/>
            <person name="Haridas S."/>
            <person name="Robertson G."/>
            <person name="Birol I."/>
            <person name="Holt R.A."/>
            <person name="Marra M.A."/>
            <person name="Hamelin R.C."/>
            <person name="Hirst M."/>
            <person name="Jones S.J.M."/>
            <person name="Bohlmann J."/>
            <person name="Breuil C."/>
        </authorList>
    </citation>
    <scope>NUCLEOTIDE SEQUENCE [LARGE SCALE GENOMIC DNA]</scope>
    <source>
        <strain evidence="3">kw1407 / UAMH 11150</strain>
    </source>
</reference>
<dbReference type="Proteomes" id="UP000007796">
    <property type="component" value="Unassembled WGS sequence"/>
</dbReference>
<dbReference type="EMBL" id="GL629765">
    <property type="protein sequence ID" value="EFX03697.1"/>
    <property type="molecule type" value="Genomic_DNA"/>
</dbReference>
<evidence type="ECO:0000313" key="2">
    <source>
        <dbReference type="EMBL" id="EFX03697.1"/>
    </source>
</evidence>
<dbReference type="NCBIfam" id="TIGR02453">
    <property type="entry name" value="TIGR02453 family protein"/>
    <property type="match status" value="1"/>
</dbReference>
<dbReference type="InParanoid" id="F0XC68"/>
<dbReference type="OrthoDB" id="2537769at2759"/>
<organism evidence="3">
    <name type="scientific">Grosmannia clavigera (strain kw1407 / UAMH 11150)</name>
    <name type="common">Blue stain fungus</name>
    <name type="synonym">Graphiocladiella clavigera</name>
    <dbReference type="NCBI Taxonomy" id="655863"/>
    <lineage>
        <taxon>Eukaryota</taxon>
        <taxon>Fungi</taxon>
        <taxon>Dikarya</taxon>
        <taxon>Ascomycota</taxon>
        <taxon>Pezizomycotina</taxon>
        <taxon>Sordariomycetes</taxon>
        <taxon>Sordariomycetidae</taxon>
        <taxon>Ophiostomatales</taxon>
        <taxon>Ophiostomataceae</taxon>
        <taxon>Leptographium</taxon>
    </lineage>
</organism>
<dbReference type="AlphaFoldDB" id="F0XC68"/>
<dbReference type="RefSeq" id="XP_014173179.1">
    <property type="nucleotide sequence ID" value="XM_014317704.1"/>
</dbReference>
<dbReference type="STRING" id="655863.F0XC68"/>
<keyword evidence="3" id="KW-1185">Reference proteome</keyword>
<accession>F0XC68</accession>
<feature type="compositionally biased region" description="Acidic residues" evidence="1">
    <location>
        <begin position="384"/>
        <end position="414"/>
    </location>
</feature>
<dbReference type="HOGENOM" id="CLU_036742_0_0_1"/>
<evidence type="ECO:0000313" key="3">
    <source>
        <dbReference type="Proteomes" id="UP000007796"/>
    </source>
</evidence>
<dbReference type="eggNOG" id="ENOG502RKMH">
    <property type="taxonomic scope" value="Eukaryota"/>
</dbReference>
<dbReference type="InterPro" id="IPR012808">
    <property type="entry name" value="CHP02453"/>
</dbReference>
<sequence length="414" mass="46631">MPRYQALPEVVSVVNQRVISSLCGAAVQRSLFSLYKSTFATVCQLARMPPRKRQASSSTKASEPSGRRRSTRASFGKKSGYFEDNDDLDELIDIKPPSPSKRARTSNAPKSRTRRKVTFIPHKQLRGLNGVDYADSHVHPNTMLFLRDLKANNRRVWLKENDAEYRRSLGDWQSFVESLTERLIAEVDDTIPELPSRDVIFRIYRDIRFSKDSTPYKAHYSAAWSRTGRKGPYACYYVHCEPAGCIVGGGLWHPDPPNVQLLRASIDERSHRWRRLLAGTGGRGADPDAFRRAFLPTAKHGNEAAAIKAFAKLNSSDALKTKPKGFTADHRNIELLKLRNFTAMKRIPDSFFTDVDGQDKIIDLMKALSGYVAHLNRIVRPDPNDADDTDSEGDEGDEDNGDEGENDEDEDEDS</sequence>
<proteinExistence type="predicted"/>
<evidence type="ECO:0000256" key="1">
    <source>
        <dbReference type="SAM" id="MobiDB-lite"/>
    </source>
</evidence>
<protein>
    <submittedName>
        <fullName evidence="2">Uncharacterized protein</fullName>
    </submittedName>
</protein>
<dbReference type="GeneID" id="25979662"/>
<feature type="region of interest" description="Disordered" evidence="1">
    <location>
        <begin position="48"/>
        <end position="116"/>
    </location>
</feature>
<dbReference type="PANTHER" id="PTHR36452">
    <property type="entry name" value="CHROMOSOME 12, WHOLE GENOME SHOTGUN SEQUENCE"/>
    <property type="match status" value="1"/>
</dbReference>
<feature type="region of interest" description="Disordered" evidence="1">
    <location>
        <begin position="379"/>
        <end position="414"/>
    </location>
</feature>
<gene>
    <name evidence="2" type="ORF">CMQ_625</name>
</gene>
<dbReference type="Pfam" id="PF09365">
    <property type="entry name" value="DUF2461"/>
    <property type="match status" value="1"/>
</dbReference>